<evidence type="ECO:0000256" key="2">
    <source>
        <dbReference type="SAM" id="SignalP"/>
    </source>
</evidence>
<organism evidence="3 4">
    <name type="scientific">Favolaschia claudopus</name>
    <dbReference type="NCBI Taxonomy" id="2862362"/>
    <lineage>
        <taxon>Eukaryota</taxon>
        <taxon>Fungi</taxon>
        <taxon>Dikarya</taxon>
        <taxon>Basidiomycota</taxon>
        <taxon>Agaricomycotina</taxon>
        <taxon>Agaricomycetes</taxon>
        <taxon>Agaricomycetidae</taxon>
        <taxon>Agaricales</taxon>
        <taxon>Marasmiineae</taxon>
        <taxon>Mycenaceae</taxon>
        <taxon>Favolaschia</taxon>
    </lineage>
</organism>
<name>A0AAV9ZET4_9AGAR</name>
<feature type="compositionally biased region" description="Low complexity" evidence="1">
    <location>
        <begin position="133"/>
        <end position="165"/>
    </location>
</feature>
<dbReference type="EMBL" id="JAWWNJ010000156">
    <property type="protein sequence ID" value="KAK6980823.1"/>
    <property type="molecule type" value="Genomic_DNA"/>
</dbReference>
<dbReference type="AlphaFoldDB" id="A0AAV9ZET4"/>
<dbReference type="Proteomes" id="UP001362999">
    <property type="component" value="Unassembled WGS sequence"/>
</dbReference>
<evidence type="ECO:0000313" key="3">
    <source>
        <dbReference type="EMBL" id="KAK6980823.1"/>
    </source>
</evidence>
<evidence type="ECO:0000256" key="1">
    <source>
        <dbReference type="SAM" id="MobiDB-lite"/>
    </source>
</evidence>
<feature type="chain" id="PRO_5043597698" evidence="2">
    <location>
        <begin position="18"/>
        <end position="238"/>
    </location>
</feature>
<keyword evidence="4" id="KW-1185">Reference proteome</keyword>
<evidence type="ECO:0000313" key="4">
    <source>
        <dbReference type="Proteomes" id="UP001362999"/>
    </source>
</evidence>
<feature type="signal peptide" evidence="2">
    <location>
        <begin position="1"/>
        <end position="17"/>
    </location>
</feature>
<sequence>MMLQFYSFLHLSLLAGAVPLTGSTIGTNVSLEVAAYNNSIVVEIAFPQAMPPSSNATSISTDLGSRAGEAESTVIGEHSGVTSIATVKSSASPSTSTVFVSASALQTSINLPSPSLSNAGTTSRSVQTGHPFSQASTAASTAQAPSIPLSGSSRTSSDTVASRSSSKAEGASQNQLSSPLRVAMIRFQGCRPVQRRVSLSGLEVLVFIANTNTNSKQASHQHLEWTSANMRALYLCQR</sequence>
<accession>A0AAV9ZET4</accession>
<gene>
    <name evidence="3" type="ORF">R3P38DRAFT_2808832</name>
</gene>
<protein>
    <submittedName>
        <fullName evidence="3">Uncharacterized protein</fullName>
    </submittedName>
</protein>
<feature type="compositionally biased region" description="Polar residues" evidence="1">
    <location>
        <begin position="111"/>
        <end position="131"/>
    </location>
</feature>
<comment type="caution">
    <text evidence="3">The sequence shown here is derived from an EMBL/GenBank/DDBJ whole genome shotgun (WGS) entry which is preliminary data.</text>
</comment>
<feature type="region of interest" description="Disordered" evidence="1">
    <location>
        <begin position="111"/>
        <end position="175"/>
    </location>
</feature>
<keyword evidence="2" id="KW-0732">Signal</keyword>
<reference evidence="3 4" key="1">
    <citation type="journal article" date="2024" name="J Genomics">
        <title>Draft genome sequencing and assembly of Favolaschia claudopus CIRM-BRFM 2984 isolated from oak limbs.</title>
        <authorList>
            <person name="Navarro D."/>
            <person name="Drula E."/>
            <person name="Chaduli D."/>
            <person name="Cazenave R."/>
            <person name="Ahrendt S."/>
            <person name="Wang J."/>
            <person name="Lipzen A."/>
            <person name="Daum C."/>
            <person name="Barry K."/>
            <person name="Grigoriev I.V."/>
            <person name="Favel A."/>
            <person name="Rosso M.N."/>
            <person name="Martin F."/>
        </authorList>
    </citation>
    <scope>NUCLEOTIDE SEQUENCE [LARGE SCALE GENOMIC DNA]</scope>
    <source>
        <strain evidence="3 4">CIRM-BRFM 2984</strain>
    </source>
</reference>
<proteinExistence type="predicted"/>